<protein>
    <submittedName>
        <fullName evidence="1">Uncharacterized protein</fullName>
    </submittedName>
</protein>
<reference evidence="1" key="1">
    <citation type="journal article" date="2021" name="Nat. Commun.">
        <title>Genetic determinants of endophytism in the Arabidopsis root mycobiome.</title>
        <authorList>
            <person name="Mesny F."/>
            <person name="Miyauchi S."/>
            <person name="Thiergart T."/>
            <person name="Pickel B."/>
            <person name="Atanasova L."/>
            <person name="Karlsson M."/>
            <person name="Huettel B."/>
            <person name="Barry K.W."/>
            <person name="Haridas S."/>
            <person name="Chen C."/>
            <person name="Bauer D."/>
            <person name="Andreopoulos W."/>
            <person name="Pangilinan J."/>
            <person name="LaButti K."/>
            <person name="Riley R."/>
            <person name="Lipzen A."/>
            <person name="Clum A."/>
            <person name="Drula E."/>
            <person name="Henrissat B."/>
            <person name="Kohler A."/>
            <person name="Grigoriev I.V."/>
            <person name="Martin F.M."/>
            <person name="Hacquard S."/>
        </authorList>
    </citation>
    <scope>NUCLEOTIDE SEQUENCE</scope>
    <source>
        <strain evidence="1">MPI-SDFR-AT-0120</strain>
    </source>
</reference>
<dbReference type="Proteomes" id="UP000813461">
    <property type="component" value="Unassembled WGS sequence"/>
</dbReference>
<dbReference type="EMBL" id="JAGMVJ010000014">
    <property type="protein sequence ID" value="KAH7082067.1"/>
    <property type="molecule type" value="Genomic_DNA"/>
</dbReference>
<proteinExistence type="predicted"/>
<organism evidence="1 2">
    <name type="scientific">Paraphoma chrysanthemicola</name>
    <dbReference type="NCBI Taxonomy" id="798071"/>
    <lineage>
        <taxon>Eukaryota</taxon>
        <taxon>Fungi</taxon>
        <taxon>Dikarya</taxon>
        <taxon>Ascomycota</taxon>
        <taxon>Pezizomycotina</taxon>
        <taxon>Dothideomycetes</taxon>
        <taxon>Pleosporomycetidae</taxon>
        <taxon>Pleosporales</taxon>
        <taxon>Pleosporineae</taxon>
        <taxon>Phaeosphaeriaceae</taxon>
        <taxon>Paraphoma</taxon>
    </lineage>
</organism>
<dbReference type="AlphaFoldDB" id="A0A8K0R157"/>
<gene>
    <name evidence="1" type="ORF">FB567DRAFT_97596</name>
</gene>
<comment type="caution">
    <text evidence="1">The sequence shown here is derived from an EMBL/GenBank/DDBJ whole genome shotgun (WGS) entry which is preliminary data.</text>
</comment>
<evidence type="ECO:0000313" key="1">
    <source>
        <dbReference type="EMBL" id="KAH7082067.1"/>
    </source>
</evidence>
<name>A0A8K0R157_9PLEO</name>
<accession>A0A8K0R157</accession>
<keyword evidence="2" id="KW-1185">Reference proteome</keyword>
<evidence type="ECO:0000313" key="2">
    <source>
        <dbReference type="Proteomes" id="UP000813461"/>
    </source>
</evidence>
<sequence length="86" mass="9372">MSRPTVTVISAKGESTKDTITVPNVFKVSRQRPQCAVRDSAICPHDTSNENIRPSVAKLEDGWIATAIADLHTEYWLTKSAGAHPP</sequence>